<evidence type="ECO:0000313" key="2">
    <source>
        <dbReference type="EMBL" id="KAH7014054.1"/>
    </source>
</evidence>
<dbReference type="EMBL" id="JAGTJR010000082">
    <property type="protein sequence ID" value="KAH7014054.1"/>
    <property type="molecule type" value="Genomic_DNA"/>
</dbReference>
<protein>
    <recommendedName>
        <fullName evidence="4">F-box domain-containing protein</fullName>
    </recommendedName>
</protein>
<sequence length="394" mass="45018">MTFSLPPPVNLLRIEAPNENAEDPLLIPPYDWSSMQKLLFSIFRKEPERFVLQLRHCNDRQHNCEILEKEWKDGPAMLPVIDGENRHGTFRLVYAIFVRRSPRFMPANKVHQVHQPVWWSADVWNKAPMHIGEGNEAFLGASSEWVTRTEARPPWLHSHTRPPTRNRAAQESPSGASLNSKAFQLFRLPREIRNMIYGLLVDLNDAVQQIEKFNSGLDGGNHTYILNTPSLLLASKKVSAEARQVLLEKPLYLRESIRRSSDIRWHITHFISCTLLCALTRVELYHSIPAGTAGLEDCGILCFVLTIQQLIQIWKIRGHSLKSLRLEIHVVDCTLEDHSTSCRQMASARGIVSCLHYALKLTKECETLNGLGRFLVGPSLQRYREGISEHSLDN</sequence>
<keyword evidence="3" id="KW-1185">Reference proteome</keyword>
<accession>A0ABQ8FQY3</accession>
<dbReference type="Proteomes" id="UP000774617">
    <property type="component" value="Unassembled WGS sequence"/>
</dbReference>
<reference evidence="2 3" key="1">
    <citation type="journal article" date="2021" name="Nat. Commun.">
        <title>Genetic determinants of endophytism in the Arabidopsis root mycobiome.</title>
        <authorList>
            <person name="Mesny F."/>
            <person name="Miyauchi S."/>
            <person name="Thiergart T."/>
            <person name="Pickel B."/>
            <person name="Atanasova L."/>
            <person name="Karlsson M."/>
            <person name="Huettel B."/>
            <person name="Barry K.W."/>
            <person name="Haridas S."/>
            <person name="Chen C."/>
            <person name="Bauer D."/>
            <person name="Andreopoulos W."/>
            <person name="Pangilinan J."/>
            <person name="LaButti K."/>
            <person name="Riley R."/>
            <person name="Lipzen A."/>
            <person name="Clum A."/>
            <person name="Drula E."/>
            <person name="Henrissat B."/>
            <person name="Kohler A."/>
            <person name="Grigoriev I.V."/>
            <person name="Martin F.M."/>
            <person name="Hacquard S."/>
        </authorList>
    </citation>
    <scope>NUCLEOTIDE SEQUENCE [LARGE SCALE GENOMIC DNA]</scope>
    <source>
        <strain evidence="2 3">MPI-SDFR-AT-0080</strain>
    </source>
</reference>
<organism evidence="2 3">
    <name type="scientific">Macrophomina phaseolina</name>
    <dbReference type="NCBI Taxonomy" id="35725"/>
    <lineage>
        <taxon>Eukaryota</taxon>
        <taxon>Fungi</taxon>
        <taxon>Dikarya</taxon>
        <taxon>Ascomycota</taxon>
        <taxon>Pezizomycotina</taxon>
        <taxon>Dothideomycetes</taxon>
        <taxon>Dothideomycetes incertae sedis</taxon>
        <taxon>Botryosphaeriales</taxon>
        <taxon>Botryosphaeriaceae</taxon>
        <taxon>Macrophomina</taxon>
    </lineage>
</organism>
<proteinExistence type="predicted"/>
<evidence type="ECO:0000313" key="3">
    <source>
        <dbReference type="Proteomes" id="UP000774617"/>
    </source>
</evidence>
<feature type="region of interest" description="Disordered" evidence="1">
    <location>
        <begin position="152"/>
        <end position="175"/>
    </location>
</feature>
<feature type="compositionally biased region" description="Polar residues" evidence="1">
    <location>
        <begin position="165"/>
        <end position="175"/>
    </location>
</feature>
<name>A0ABQ8FQY3_9PEZI</name>
<gene>
    <name evidence="2" type="ORF">B0J12DRAFT_689657</name>
</gene>
<comment type="caution">
    <text evidence="2">The sequence shown here is derived from an EMBL/GenBank/DDBJ whole genome shotgun (WGS) entry which is preliminary data.</text>
</comment>
<evidence type="ECO:0000256" key="1">
    <source>
        <dbReference type="SAM" id="MobiDB-lite"/>
    </source>
</evidence>
<evidence type="ECO:0008006" key="4">
    <source>
        <dbReference type="Google" id="ProtNLM"/>
    </source>
</evidence>